<evidence type="ECO:0000256" key="1">
    <source>
        <dbReference type="SAM" id="SignalP"/>
    </source>
</evidence>
<feature type="chain" id="PRO_5046342320" description="Secreted protein" evidence="1">
    <location>
        <begin position="31"/>
        <end position="120"/>
    </location>
</feature>
<name>A0ABR3D7C1_NEUIN</name>
<dbReference type="EMBL" id="JAVLET010000007">
    <property type="protein sequence ID" value="KAL0468592.1"/>
    <property type="molecule type" value="Genomic_DNA"/>
</dbReference>
<evidence type="ECO:0008006" key="4">
    <source>
        <dbReference type="Google" id="ProtNLM"/>
    </source>
</evidence>
<organism evidence="2 3">
    <name type="scientific">Neurospora intermedia</name>
    <dbReference type="NCBI Taxonomy" id="5142"/>
    <lineage>
        <taxon>Eukaryota</taxon>
        <taxon>Fungi</taxon>
        <taxon>Dikarya</taxon>
        <taxon>Ascomycota</taxon>
        <taxon>Pezizomycotina</taxon>
        <taxon>Sordariomycetes</taxon>
        <taxon>Sordariomycetidae</taxon>
        <taxon>Sordariales</taxon>
        <taxon>Sordariaceae</taxon>
        <taxon>Neurospora</taxon>
    </lineage>
</organism>
<feature type="signal peptide" evidence="1">
    <location>
        <begin position="1"/>
        <end position="30"/>
    </location>
</feature>
<keyword evidence="3" id="KW-1185">Reference proteome</keyword>
<comment type="caution">
    <text evidence="2">The sequence shown here is derived from an EMBL/GenBank/DDBJ whole genome shotgun (WGS) entry which is preliminary data.</text>
</comment>
<sequence length="120" mass="13648">MSVCLFPLMLCYRFVASMLCSVLRYGMCIAQRAPCQRTTTLVSSHAISNRDNQHEPCWLGRSNIRFSPNEPTRKEKVGVTRTSSQFVRSFVRSFLLALVIDEQSIHLAFSNAKFEAKEPS</sequence>
<keyword evidence="1" id="KW-0732">Signal</keyword>
<dbReference type="Proteomes" id="UP001451303">
    <property type="component" value="Unassembled WGS sequence"/>
</dbReference>
<accession>A0ABR3D7C1</accession>
<evidence type="ECO:0000313" key="2">
    <source>
        <dbReference type="EMBL" id="KAL0468592.1"/>
    </source>
</evidence>
<protein>
    <recommendedName>
        <fullName evidence="4">Secreted protein</fullName>
    </recommendedName>
</protein>
<evidence type="ECO:0000313" key="3">
    <source>
        <dbReference type="Proteomes" id="UP001451303"/>
    </source>
</evidence>
<reference evidence="2 3" key="1">
    <citation type="submission" date="2023-09" db="EMBL/GenBank/DDBJ databases">
        <title>Multi-omics analysis of a traditional fermented food reveals byproduct-associated fungal strains for waste-to-food upcycling.</title>
        <authorList>
            <consortium name="Lawrence Berkeley National Laboratory"/>
            <person name="Rekdal V.M."/>
            <person name="Villalobos-Escobedo J.M."/>
            <person name="Rodriguez-Valeron N."/>
            <person name="Garcia M.O."/>
            <person name="Vasquez D.P."/>
            <person name="Damayanti I."/>
            <person name="Sorensen P.M."/>
            <person name="Baidoo E.E."/>
            <person name="De Carvalho A.C."/>
            <person name="Riley R."/>
            <person name="Lipzen A."/>
            <person name="He G."/>
            <person name="Yan M."/>
            <person name="Haridas S."/>
            <person name="Daum C."/>
            <person name="Yoshinaga Y."/>
            <person name="Ng V."/>
            <person name="Grigoriev I.V."/>
            <person name="Munk R."/>
            <person name="Nuraida L."/>
            <person name="Wijaya C.H."/>
            <person name="Morales P.-C."/>
            <person name="Keasling J.D."/>
        </authorList>
    </citation>
    <scope>NUCLEOTIDE SEQUENCE [LARGE SCALE GENOMIC DNA]</scope>
    <source>
        <strain evidence="2 3">FGSC 2613</strain>
    </source>
</reference>
<proteinExistence type="predicted"/>
<gene>
    <name evidence="2" type="ORF">QR685DRAFT_345040</name>
</gene>